<dbReference type="Proteomes" id="UP000268973">
    <property type="component" value="Unassembled WGS sequence"/>
</dbReference>
<dbReference type="Pfam" id="PF17963">
    <property type="entry name" value="Big_9"/>
    <property type="match status" value="1"/>
</dbReference>
<dbReference type="PANTHER" id="PTHR10166">
    <property type="entry name" value="VOLTAGE-DEPENDENT CALCIUM CHANNEL SUBUNIT ALPHA-2/DELTA-RELATED"/>
    <property type="match status" value="1"/>
</dbReference>
<accession>A0A3S0MPV6</accession>
<dbReference type="Pfam" id="PF13519">
    <property type="entry name" value="VWA_2"/>
    <property type="match status" value="1"/>
</dbReference>
<dbReference type="Gene3D" id="2.60.40.2030">
    <property type="match status" value="2"/>
</dbReference>
<evidence type="ECO:0000313" key="5">
    <source>
        <dbReference type="EMBL" id="RTZ16914.1"/>
    </source>
</evidence>
<name>A0A3S0MPV6_9VIBR</name>
<dbReference type="InterPro" id="IPR011049">
    <property type="entry name" value="Serralysin-like_metalloprot_C"/>
</dbReference>
<proteinExistence type="predicted"/>
<dbReference type="Pfam" id="PF00353">
    <property type="entry name" value="HemolysinCabind"/>
    <property type="match status" value="1"/>
</dbReference>
<feature type="domain" description="VWFA" evidence="4">
    <location>
        <begin position="1554"/>
        <end position="1753"/>
    </location>
</feature>
<evidence type="ECO:0000256" key="1">
    <source>
        <dbReference type="ARBA" id="ARBA00022729"/>
    </source>
</evidence>
<comment type="caution">
    <text evidence="5">The sequence shown here is derived from an EMBL/GenBank/DDBJ whole genome shotgun (WGS) entry which is preliminary data.</text>
</comment>
<organism evidence="5 6">
    <name type="scientific">Vibrio aquaticus</name>
    <dbReference type="NCBI Taxonomy" id="2496559"/>
    <lineage>
        <taxon>Bacteria</taxon>
        <taxon>Pseudomonadati</taxon>
        <taxon>Pseudomonadota</taxon>
        <taxon>Gammaproteobacteria</taxon>
        <taxon>Vibrionales</taxon>
        <taxon>Vibrionaceae</taxon>
        <taxon>Vibrio</taxon>
    </lineage>
</organism>
<protein>
    <submittedName>
        <fullName evidence="5">VWA domain-containing protein</fullName>
    </submittedName>
</protein>
<dbReference type="InterPro" id="IPR036465">
    <property type="entry name" value="vWFA_dom_sf"/>
</dbReference>
<dbReference type="Pfam" id="PF03160">
    <property type="entry name" value="Calx-beta"/>
    <property type="match status" value="2"/>
</dbReference>
<reference evidence="5 6" key="1">
    <citation type="submission" date="2018-12" db="EMBL/GenBank/DDBJ databases">
        <title>Vibrio sp. isolated from China Sea.</title>
        <authorList>
            <person name="Li Y."/>
        </authorList>
    </citation>
    <scope>NUCLEOTIDE SEQUENCE [LARGE SCALE GENOMIC DNA]</scope>
    <source>
        <strain evidence="5 6">BEI207</strain>
    </source>
</reference>
<keyword evidence="1" id="KW-0732">Signal</keyword>
<evidence type="ECO:0000256" key="2">
    <source>
        <dbReference type="ARBA" id="ARBA00022737"/>
    </source>
</evidence>
<dbReference type="PROSITE" id="PS50234">
    <property type="entry name" value="VWFA"/>
    <property type="match status" value="1"/>
</dbReference>
<dbReference type="GO" id="GO:0005509">
    <property type="term" value="F:calcium ion binding"/>
    <property type="evidence" value="ECO:0007669"/>
    <property type="project" value="InterPro"/>
</dbReference>
<keyword evidence="6" id="KW-1185">Reference proteome</keyword>
<dbReference type="NCBIfam" id="TIGR03661">
    <property type="entry name" value="T1SS_VCA0849"/>
    <property type="match status" value="1"/>
</dbReference>
<keyword evidence="2" id="KW-0677">Repeat</keyword>
<dbReference type="SUPFAM" id="SSF141072">
    <property type="entry name" value="CalX-like"/>
    <property type="match status" value="2"/>
</dbReference>
<dbReference type="Gene3D" id="2.150.10.10">
    <property type="entry name" value="Serralysin-like metalloprotease, C-terminal"/>
    <property type="match status" value="1"/>
</dbReference>
<evidence type="ECO:0000259" key="4">
    <source>
        <dbReference type="PROSITE" id="PS50234"/>
    </source>
</evidence>
<dbReference type="InterPro" id="IPR038081">
    <property type="entry name" value="CalX-like_sf"/>
</dbReference>
<dbReference type="InterPro" id="IPR003644">
    <property type="entry name" value="Calx_beta"/>
</dbReference>
<dbReference type="GO" id="GO:0005245">
    <property type="term" value="F:voltage-gated calcium channel activity"/>
    <property type="evidence" value="ECO:0007669"/>
    <property type="project" value="TreeGrafter"/>
</dbReference>
<dbReference type="InterPro" id="IPR002035">
    <property type="entry name" value="VWF_A"/>
</dbReference>
<dbReference type="CDD" id="cd00198">
    <property type="entry name" value="vWFA"/>
    <property type="match status" value="1"/>
</dbReference>
<keyword evidence="3" id="KW-0106">Calcium</keyword>
<dbReference type="OrthoDB" id="5918423at2"/>
<dbReference type="GO" id="GO:0005891">
    <property type="term" value="C:voltage-gated calcium channel complex"/>
    <property type="evidence" value="ECO:0007669"/>
    <property type="project" value="TreeGrafter"/>
</dbReference>
<dbReference type="InterPro" id="IPR019960">
    <property type="entry name" value="T1SS_VCA0849"/>
</dbReference>
<dbReference type="Gene3D" id="2.60.40.2810">
    <property type="match status" value="1"/>
</dbReference>
<dbReference type="InterPro" id="IPR018511">
    <property type="entry name" value="Hemolysin-typ_Ca-bd_CS"/>
</dbReference>
<dbReference type="InterPro" id="IPR051173">
    <property type="entry name" value="Ca_channel_alpha-2/delta"/>
</dbReference>
<dbReference type="SUPFAM" id="SSF53300">
    <property type="entry name" value="vWA-like"/>
    <property type="match status" value="1"/>
</dbReference>
<dbReference type="PROSITE" id="PS00330">
    <property type="entry name" value="HEMOLYSIN_CALCIUM"/>
    <property type="match status" value="2"/>
</dbReference>
<evidence type="ECO:0000256" key="3">
    <source>
        <dbReference type="ARBA" id="ARBA00022837"/>
    </source>
</evidence>
<dbReference type="InterPro" id="IPR001343">
    <property type="entry name" value="Hemolysn_Ca-bd"/>
</dbReference>
<sequence length="2121" mass="226450">GEWVDVPANGLVTVPAGEDAVKVRVKTAQDKVYEGDEDFSVTVEGAEGALTATDPADRTADATILDFEDTPPKSEDFSISLGESGSSKVVFDTGSGSIEGDTDDHISDEFDDSDASISLGVVITELPEGGTLSYQGNPISEEDLAVFDEQGNLVKEGTIFENPNDIVYTRDEGKEGFLVGVKGNPHPDDSDSSDTSFYNWGVATDNPSVRTLELADGQVVTITASKVGNGNDDLTQYNGSAKHIGYGIGIGDDNGIQKDETLTIDFASRPADSITLGLDGLGGWFEEGYGSKPGNKAANESSVVIDVHWTNGNESGVEQFTYQKTTSGDNNLFHEIVIPSEAFPLPEGAMIDSVDLSTAGNGNWELRYLDTRSDDSFDYRAVDSHENYSEESTVTINNAPDAKDDPQTFEINLGSFAENGSWDYEGVTKTALVGKSTDDSEDRSANILVVDGDSADDLPGYELGVDGNINSGPGNQIQYDRLTGESEKIAIELPKPATSFSFTVAHLFANEGGTGNHEQGMWTVYLDGKAVQSGVFSVDSGHEGSFDVDLEGIAFDTIVFEATEFAGNPAKDEHGQNDSSDYFLTGLKVEGTGAYAVNQSEGEIRIPISEILSNDIDLDGDKLTIVAFGETGSHEARIEGDFVVFDFVDTFHGETSFTYTIQDSDGLEDTATINVIVNPDIVPVTVSSVSADNSTVEEGQDLNFTVNLSGKSQLGEQIEVKFGSVGSSASSDDVVLDKLTFTNGVTYNPNTGLLFVPPGVDSFQITLPTFDDVIDEPTENFVIEVGGKEAIGSIIDNDESPLASNSHVIGEEQSSYTFTWADFNLSDADSADLTVVITSAPGAGSLYLYDADSDAWIHLDSDVIGSGYQVTQDQIENGDLVFTPVSYESSTSMSDESNTATGNKQPDYAEFNYHGFDGVNSSSTVTMSVDIRPDTTPAKLDVETPVSGLNEGVEDSFISVSKITTQLVDTDGSETLKLVLAGLPEGTEVKFGDSTLLVDSNGRVNISSWLSEGGRVETVLDEIQIKVDVPDTYTVQVKAISDEIEGDTKEVTRGEFELIVHPAPVVPGAESKDVFGQEDTVLMLSLDDFGIESGTTVAITQQPVDGELVINLGTAQEPNWQPLNASQITSAQLASGVIGFRPELNESGYDGFGGDATGNKESDYAEVKFKAVDNNGSSQEHTLTVDINPVADEPVVSITLGDIQKTNAVFGHPTDKESILELYTNGKLLSINGDLFQGTHDQDNGFLSADNRDSNLFIAQDKYAGAPGTPDQPLAVHYTGNYKGSDVFIGGSLDDTFKGANTDSDHTYNDHLGYDTEGNEIKAIDTVIYEGSISDFIISFEEVGGGNRFRVIDKSGQETSLPNVDGAGDTLYFIEQIIFSDGIVELDYNTGLPNVVKDTTIPLTLDVELQDKDGSEQLVDNRVEITGIPEGVDLYIGGEKVEPVATSNGFQTFNVTVDLNKDNNFSATIDNAQLKVPADYTGSLDFTVTANAVAEDHNGNQATGSDSEFATLATDKFILDNSPEELLLGDSADDVIIGDVGGIDTTITPAKNYNIAILADASGSMKDNFDNSTRLGVMKAALLNFVEGLDTHSGTINIALIGFASSASAAVSISDIQDNNWSSLETAINGLSADGATNYEAAFDSAKTWFDGVGNSNANAENVTLFVTDGKPTTYTGDQSESGDSTDSLDLSKALDAYNELSSISKVKAIGIATDDSETQTLRMFDNTNVIGSADVPFGQQVSSLEQELEVEVNYNEPAETAYGSSFTLEQNQSADISLDFEVKEGLADSDVFNWRIEKLVNGTWETVYGPIKGSSDTTQTLNAVGEYRLAIMLDNVTNDESDAIKLEAEISITDTTTVNVGEVDVVTSGSQLVAALEGEISHTNYRDMDGDHILGDRGDDIIFGDAVNTTHLPWDQVGSPAEQKLGFDGLKQFLKLQNGSEPSDEELHQFISDNHDTYKLFEESLDDNDNVLGQADTLEGGKGDDILYGQGGEDMLIGGLGNDILTGGEDADIFKWVDSDLDGATDVVKDFDRSEGDSLDFSDVFADMDSDELDTMLRILDLDPSDVTVGDYSITFNESGLDTSMTLSKGANTVTVDFNGVSSSDITSSLIETLNTLKVE</sequence>
<gene>
    <name evidence="5" type="ORF">EJ063_09000</name>
</gene>
<dbReference type="Gene3D" id="3.40.50.410">
    <property type="entry name" value="von Willebrand factor, type A domain"/>
    <property type="match status" value="1"/>
</dbReference>
<evidence type="ECO:0000313" key="6">
    <source>
        <dbReference type="Proteomes" id="UP000268973"/>
    </source>
</evidence>
<dbReference type="SMART" id="SM00327">
    <property type="entry name" value="VWA"/>
    <property type="match status" value="1"/>
</dbReference>
<dbReference type="PANTHER" id="PTHR10166:SF37">
    <property type="entry name" value="STOLID, ISOFORM H"/>
    <property type="match status" value="1"/>
</dbReference>
<dbReference type="GO" id="GO:0007154">
    <property type="term" value="P:cell communication"/>
    <property type="evidence" value="ECO:0007669"/>
    <property type="project" value="InterPro"/>
</dbReference>
<dbReference type="EMBL" id="RXZH01000002">
    <property type="protein sequence ID" value="RTZ16914.1"/>
    <property type="molecule type" value="Genomic_DNA"/>
</dbReference>
<dbReference type="PRINTS" id="PR00313">
    <property type="entry name" value="CABNDNGRPT"/>
</dbReference>
<feature type="non-terminal residue" evidence="5">
    <location>
        <position position="1"/>
    </location>
</feature>
<dbReference type="SUPFAM" id="SSF51120">
    <property type="entry name" value="beta-Roll"/>
    <property type="match status" value="1"/>
</dbReference>